<keyword evidence="3" id="KW-0732">Signal</keyword>
<dbReference type="EMBL" id="JACHVA010000075">
    <property type="protein sequence ID" value="MBC2601753.1"/>
    <property type="molecule type" value="Genomic_DNA"/>
</dbReference>
<evidence type="ECO:0000256" key="3">
    <source>
        <dbReference type="SAM" id="SignalP"/>
    </source>
</evidence>
<comment type="similarity">
    <text evidence="1">Belongs to the beta-class carbonic anhydrase family.</text>
</comment>
<evidence type="ECO:0000313" key="4">
    <source>
        <dbReference type="EMBL" id="MBC2601753.1"/>
    </source>
</evidence>
<feature type="chain" id="PRO_5031431455" evidence="3">
    <location>
        <begin position="21"/>
        <end position="231"/>
    </location>
</feature>
<dbReference type="InterPro" id="IPR036874">
    <property type="entry name" value="Carbonic_anhydrase_sf"/>
</dbReference>
<comment type="caution">
    <text evidence="4">The sequence shown here is derived from an EMBL/GenBank/DDBJ whole genome shotgun (WGS) entry which is preliminary data.</text>
</comment>
<dbReference type="Proteomes" id="UP000525652">
    <property type="component" value="Unassembled WGS sequence"/>
</dbReference>
<name>A0A7X1AZE0_9BACT</name>
<dbReference type="NCBIfam" id="NF011765">
    <property type="entry name" value="PRK15219.1"/>
    <property type="match status" value="1"/>
</dbReference>
<dbReference type="RefSeq" id="WP_185692461.1">
    <property type="nucleotide sequence ID" value="NZ_JACHVA010000075.1"/>
</dbReference>
<dbReference type="PANTHER" id="PTHR11002">
    <property type="entry name" value="CARBONIC ANHYDRASE"/>
    <property type="match status" value="1"/>
</dbReference>
<keyword evidence="5" id="KW-1185">Reference proteome</keyword>
<dbReference type="CDD" id="cd03378">
    <property type="entry name" value="beta_CA_cladeC"/>
    <property type="match status" value="1"/>
</dbReference>
<dbReference type="Gene3D" id="3.40.1050.10">
    <property type="entry name" value="Carbonic anhydrase"/>
    <property type="match status" value="1"/>
</dbReference>
<sequence>MKTKTSIVLLASLISFGGLFGENLPLTQEEQAALTPQEVLQRLMDGNARFQAGETSDPNVEKRVQASAGGQYPEAVILSCLDSRVPPELVFDSGIGDIFVGRIAGNIENDDLLGSMEFATALSGARLVMVLGHTSCGAVRGACDGAEFGHLTGLLEKIEPAIEQVEDFDEDERSGTNSEFVDAVAAENVLLTMANIREKSEILAELEESGDIMIVGGIYDLGTGSVTLLEE</sequence>
<accession>A0A7X1AZE0</accession>
<dbReference type="Pfam" id="PF00484">
    <property type="entry name" value="Pro_CA"/>
    <property type="match status" value="1"/>
</dbReference>
<dbReference type="SUPFAM" id="SSF53056">
    <property type="entry name" value="beta-carbonic anhydrase, cab"/>
    <property type="match status" value="1"/>
</dbReference>
<dbReference type="PANTHER" id="PTHR11002:SF79">
    <property type="entry name" value="CARBONIC ANHYDRASE 2"/>
    <property type="match status" value="1"/>
</dbReference>
<comment type="cofactor">
    <cofactor evidence="2">
        <name>Zn(2+)</name>
        <dbReference type="ChEBI" id="CHEBI:29105"/>
    </cofactor>
    <text evidence="2">Binds 1 zinc ion per subunit.</text>
</comment>
<gene>
    <name evidence="4" type="ORF">H5P30_08180</name>
</gene>
<proteinExistence type="inferred from homology"/>
<evidence type="ECO:0000256" key="2">
    <source>
        <dbReference type="PIRSR" id="PIRSR601765-1"/>
    </source>
</evidence>
<dbReference type="GO" id="GO:0004089">
    <property type="term" value="F:carbonate dehydratase activity"/>
    <property type="evidence" value="ECO:0007669"/>
    <property type="project" value="InterPro"/>
</dbReference>
<keyword evidence="2" id="KW-0862">Zinc</keyword>
<feature type="binding site" evidence="2">
    <location>
        <position position="80"/>
    </location>
    <ligand>
        <name>Zn(2+)</name>
        <dbReference type="ChEBI" id="CHEBI:29105"/>
    </ligand>
</feature>
<evidence type="ECO:0000313" key="5">
    <source>
        <dbReference type="Proteomes" id="UP000525652"/>
    </source>
</evidence>
<organism evidence="4 5">
    <name type="scientific">Puniceicoccus vermicola</name>
    <dbReference type="NCBI Taxonomy" id="388746"/>
    <lineage>
        <taxon>Bacteria</taxon>
        <taxon>Pseudomonadati</taxon>
        <taxon>Verrucomicrobiota</taxon>
        <taxon>Opitutia</taxon>
        <taxon>Puniceicoccales</taxon>
        <taxon>Puniceicoccaceae</taxon>
        <taxon>Puniceicoccus</taxon>
    </lineage>
</organism>
<evidence type="ECO:0000256" key="1">
    <source>
        <dbReference type="ARBA" id="ARBA00006217"/>
    </source>
</evidence>
<dbReference type="AlphaFoldDB" id="A0A7X1AZE0"/>
<dbReference type="InterPro" id="IPR001765">
    <property type="entry name" value="Carbonic_anhydrase"/>
</dbReference>
<reference evidence="4 5" key="1">
    <citation type="submission" date="2020-07" db="EMBL/GenBank/DDBJ databases">
        <authorList>
            <person name="Feng X."/>
        </authorList>
    </citation>
    <scope>NUCLEOTIDE SEQUENCE [LARGE SCALE GENOMIC DNA]</scope>
    <source>
        <strain evidence="4 5">JCM14086</strain>
    </source>
</reference>
<feature type="binding site" evidence="2">
    <location>
        <position position="82"/>
    </location>
    <ligand>
        <name>Zn(2+)</name>
        <dbReference type="ChEBI" id="CHEBI:29105"/>
    </ligand>
</feature>
<keyword evidence="2" id="KW-0479">Metal-binding</keyword>
<protein>
    <submittedName>
        <fullName evidence="4">Carbonic anhydrase</fullName>
    </submittedName>
</protein>
<dbReference type="GO" id="GO:0008270">
    <property type="term" value="F:zinc ion binding"/>
    <property type="evidence" value="ECO:0007669"/>
    <property type="project" value="InterPro"/>
</dbReference>
<feature type="binding site" evidence="2">
    <location>
        <position position="136"/>
    </location>
    <ligand>
        <name>Zn(2+)</name>
        <dbReference type="ChEBI" id="CHEBI:29105"/>
    </ligand>
</feature>
<dbReference type="SMART" id="SM00947">
    <property type="entry name" value="Pro_CA"/>
    <property type="match status" value="1"/>
</dbReference>
<feature type="signal peptide" evidence="3">
    <location>
        <begin position="1"/>
        <end position="20"/>
    </location>
</feature>
<feature type="binding site" evidence="2">
    <location>
        <position position="133"/>
    </location>
    <ligand>
        <name>Zn(2+)</name>
        <dbReference type="ChEBI" id="CHEBI:29105"/>
    </ligand>
</feature>